<proteinExistence type="predicted"/>
<dbReference type="EMBL" id="AVOT02001005">
    <property type="protein sequence ID" value="MBW0465300.1"/>
    <property type="molecule type" value="Genomic_DNA"/>
</dbReference>
<dbReference type="Proteomes" id="UP000765509">
    <property type="component" value="Unassembled WGS sequence"/>
</dbReference>
<organism evidence="1 2">
    <name type="scientific">Austropuccinia psidii MF-1</name>
    <dbReference type="NCBI Taxonomy" id="1389203"/>
    <lineage>
        <taxon>Eukaryota</taxon>
        <taxon>Fungi</taxon>
        <taxon>Dikarya</taxon>
        <taxon>Basidiomycota</taxon>
        <taxon>Pucciniomycotina</taxon>
        <taxon>Pucciniomycetes</taxon>
        <taxon>Pucciniales</taxon>
        <taxon>Sphaerophragmiaceae</taxon>
        <taxon>Austropuccinia</taxon>
    </lineage>
</organism>
<keyword evidence="2" id="KW-1185">Reference proteome</keyword>
<accession>A0A9Q3BI55</accession>
<protein>
    <submittedName>
        <fullName evidence="1">Uncharacterized protein</fullName>
    </submittedName>
</protein>
<evidence type="ECO:0000313" key="2">
    <source>
        <dbReference type="Proteomes" id="UP000765509"/>
    </source>
</evidence>
<dbReference type="AlphaFoldDB" id="A0A9Q3BI55"/>
<name>A0A9Q3BI55_9BASI</name>
<evidence type="ECO:0000313" key="1">
    <source>
        <dbReference type="EMBL" id="MBW0465300.1"/>
    </source>
</evidence>
<reference evidence="1" key="1">
    <citation type="submission" date="2021-03" db="EMBL/GenBank/DDBJ databases">
        <title>Draft genome sequence of rust myrtle Austropuccinia psidii MF-1, a brazilian biotype.</title>
        <authorList>
            <person name="Quecine M.C."/>
            <person name="Pachon D.M.R."/>
            <person name="Bonatelli M.L."/>
            <person name="Correr F.H."/>
            <person name="Franceschini L.M."/>
            <person name="Leite T.F."/>
            <person name="Margarido G.R.A."/>
            <person name="Almeida C.A."/>
            <person name="Ferrarezi J.A."/>
            <person name="Labate C.A."/>
        </authorList>
    </citation>
    <scope>NUCLEOTIDE SEQUENCE</scope>
    <source>
        <strain evidence="1">MF-1</strain>
    </source>
</reference>
<comment type="caution">
    <text evidence="1">The sequence shown here is derived from an EMBL/GenBank/DDBJ whole genome shotgun (WGS) entry which is preliminary data.</text>
</comment>
<sequence length="123" mass="14140">MKEKVIDLLHKYKNAFATDKEQLCSVIGNELDIILNAEKAYQQLRIIAAYPAILKAREALEVHIKELIDLGVSRKEVNNEQVEIITPFIVAWNNGKSKMIEYSELQTPTQSLTNIQYPESMRH</sequence>
<gene>
    <name evidence="1" type="ORF">O181_005015</name>
</gene>
<dbReference type="OrthoDB" id="2595244at2759"/>